<dbReference type="EMBL" id="AZEY01000104">
    <property type="protein sequence ID" value="KRL63216.1"/>
    <property type="molecule type" value="Genomic_DNA"/>
</dbReference>
<keyword evidence="1" id="KW-0472">Membrane</keyword>
<feature type="transmembrane region" description="Helical" evidence="1">
    <location>
        <begin position="106"/>
        <end position="126"/>
    </location>
</feature>
<feature type="transmembrane region" description="Helical" evidence="1">
    <location>
        <begin position="184"/>
        <end position="205"/>
    </location>
</feature>
<reference evidence="2 3" key="1">
    <citation type="journal article" date="2015" name="Genome Announc.">
        <title>Expanding the biotechnology potential of lactobacilli through comparative genomics of 213 strains and associated genera.</title>
        <authorList>
            <person name="Sun Z."/>
            <person name="Harris H.M."/>
            <person name="McCann A."/>
            <person name="Guo C."/>
            <person name="Argimon S."/>
            <person name="Zhang W."/>
            <person name="Yang X."/>
            <person name="Jeffery I.B."/>
            <person name="Cooney J.C."/>
            <person name="Kagawa T.F."/>
            <person name="Liu W."/>
            <person name="Song Y."/>
            <person name="Salvetti E."/>
            <person name="Wrobel A."/>
            <person name="Rasinkangas P."/>
            <person name="Parkhill J."/>
            <person name="Rea M.C."/>
            <person name="O'Sullivan O."/>
            <person name="Ritari J."/>
            <person name="Douillard F.P."/>
            <person name="Paul Ross R."/>
            <person name="Yang R."/>
            <person name="Briner A.E."/>
            <person name="Felis G.E."/>
            <person name="de Vos W.M."/>
            <person name="Barrangou R."/>
            <person name="Klaenhammer T.R."/>
            <person name="Caufield P.W."/>
            <person name="Cui Y."/>
            <person name="Zhang H."/>
            <person name="O'Toole P.W."/>
        </authorList>
    </citation>
    <scope>NUCLEOTIDE SEQUENCE [LARGE SCALE GENOMIC DNA]</scope>
    <source>
        <strain evidence="2 3">DSM 14421</strain>
    </source>
</reference>
<dbReference type="AlphaFoldDB" id="A0A0R1S297"/>
<keyword evidence="1" id="KW-1133">Transmembrane helix</keyword>
<feature type="transmembrane region" description="Helical" evidence="1">
    <location>
        <begin position="235"/>
        <end position="255"/>
    </location>
</feature>
<dbReference type="PATRIC" id="fig|1423739.3.peg.1724"/>
<proteinExistence type="predicted"/>
<evidence type="ECO:0000256" key="1">
    <source>
        <dbReference type="SAM" id="Phobius"/>
    </source>
</evidence>
<feature type="transmembrane region" description="Helical" evidence="1">
    <location>
        <begin position="146"/>
        <end position="164"/>
    </location>
</feature>
<gene>
    <name evidence="2" type="ORF">FC85_GL001644</name>
</gene>
<evidence type="ECO:0000313" key="3">
    <source>
        <dbReference type="Proteomes" id="UP000052013"/>
    </source>
</evidence>
<dbReference type="RefSeq" id="WP_057865956.1">
    <property type="nucleotide sequence ID" value="NZ_AZEY01000104.1"/>
</dbReference>
<organism evidence="2 3">
    <name type="scientific">Lentilactobacillus diolivorans DSM 14421</name>
    <dbReference type="NCBI Taxonomy" id="1423739"/>
    <lineage>
        <taxon>Bacteria</taxon>
        <taxon>Bacillati</taxon>
        <taxon>Bacillota</taxon>
        <taxon>Bacilli</taxon>
        <taxon>Lactobacillales</taxon>
        <taxon>Lactobacillaceae</taxon>
        <taxon>Lentilactobacillus</taxon>
    </lineage>
</organism>
<dbReference type="STRING" id="1423739.FC85_GL001644"/>
<comment type="caution">
    <text evidence="2">The sequence shown here is derived from an EMBL/GenBank/DDBJ whole genome shotgun (WGS) entry which is preliminary data.</text>
</comment>
<feature type="transmembrane region" description="Helical" evidence="1">
    <location>
        <begin position="20"/>
        <end position="42"/>
    </location>
</feature>
<sequence length="259" mass="29867">MNHSSAKQILTFKVRGMNIWVLTAITIYLTFCSLTLTFEIALSNAGAASEVTSLAFKISEWSIIVWIVAPFLPWLKQVPAWLVSTGIALYVILLIFYAVQSLFYNYLYSEIIPITLLDIYISYSAFHSNKHNEWSPTLPPYTINGINIWILFIITLYLIGFAYIDSNIFLNEPSYPDTGQWVPLVQLFNEFLFVFLISAGVLLWIRKTPAWLISLNMTLYWLISAYYSIQMNGTISWFTFISLGLITAYVSYCVFYHRK</sequence>
<evidence type="ECO:0000313" key="2">
    <source>
        <dbReference type="EMBL" id="KRL63216.1"/>
    </source>
</evidence>
<dbReference type="Proteomes" id="UP000052013">
    <property type="component" value="Unassembled WGS sequence"/>
</dbReference>
<protein>
    <submittedName>
        <fullName evidence="2">Uncharacterized protein</fullName>
    </submittedName>
</protein>
<keyword evidence="1" id="KW-0812">Transmembrane</keyword>
<feature type="transmembrane region" description="Helical" evidence="1">
    <location>
        <begin position="81"/>
        <end position="100"/>
    </location>
</feature>
<accession>A0A0R1S297</accession>
<feature type="transmembrane region" description="Helical" evidence="1">
    <location>
        <begin position="210"/>
        <end position="229"/>
    </location>
</feature>
<name>A0A0R1S297_9LACO</name>
<feature type="transmembrane region" description="Helical" evidence="1">
    <location>
        <begin position="54"/>
        <end position="74"/>
    </location>
</feature>